<proteinExistence type="inferred from homology"/>
<dbReference type="InParanoid" id="A0A024GTH3"/>
<evidence type="ECO:0000259" key="5">
    <source>
        <dbReference type="Pfam" id="PF13877"/>
    </source>
</evidence>
<evidence type="ECO:0000313" key="7">
    <source>
        <dbReference type="Proteomes" id="UP000053237"/>
    </source>
</evidence>
<dbReference type="AlphaFoldDB" id="A0A024GTH3"/>
<keyword evidence="2" id="KW-0802">TPR repeat</keyword>
<dbReference type="InterPro" id="IPR051966">
    <property type="entry name" value="RPAP3"/>
</dbReference>
<dbReference type="GO" id="GO:0101031">
    <property type="term" value="C:protein folding chaperone complex"/>
    <property type="evidence" value="ECO:0007669"/>
    <property type="project" value="TreeGrafter"/>
</dbReference>
<comment type="caution">
    <text evidence="6">The sequence shown here is derived from an EMBL/GenBank/DDBJ whole genome shotgun (WGS) entry which is preliminary data.</text>
</comment>
<dbReference type="InterPro" id="IPR011990">
    <property type="entry name" value="TPR-like_helical_dom_sf"/>
</dbReference>
<dbReference type="Pfam" id="PF13414">
    <property type="entry name" value="TPR_11"/>
    <property type="match status" value="1"/>
</dbReference>
<dbReference type="SMART" id="SM00028">
    <property type="entry name" value="TPR"/>
    <property type="match status" value="3"/>
</dbReference>
<dbReference type="STRING" id="65357.A0A024GTH3"/>
<evidence type="ECO:0000256" key="2">
    <source>
        <dbReference type="ARBA" id="ARBA00022803"/>
    </source>
</evidence>
<dbReference type="SUPFAM" id="SSF48452">
    <property type="entry name" value="TPR-like"/>
    <property type="match status" value="1"/>
</dbReference>
<dbReference type="PANTHER" id="PTHR46423:SF1">
    <property type="entry name" value="RNA POLYMERASE II-ASSOCIATED PROTEIN 3"/>
    <property type="match status" value="1"/>
</dbReference>
<dbReference type="Gene3D" id="1.25.40.10">
    <property type="entry name" value="Tetratricopeptide repeat domain"/>
    <property type="match status" value="1"/>
</dbReference>
<evidence type="ECO:0000256" key="3">
    <source>
        <dbReference type="ARBA" id="ARBA00038275"/>
    </source>
</evidence>
<organism evidence="6 7">
    <name type="scientific">Albugo candida</name>
    <dbReference type="NCBI Taxonomy" id="65357"/>
    <lineage>
        <taxon>Eukaryota</taxon>
        <taxon>Sar</taxon>
        <taxon>Stramenopiles</taxon>
        <taxon>Oomycota</taxon>
        <taxon>Peronosporomycetes</taxon>
        <taxon>Albuginales</taxon>
        <taxon>Albuginaceae</taxon>
        <taxon>Albugo</taxon>
    </lineage>
</organism>
<dbReference type="Proteomes" id="UP000053237">
    <property type="component" value="Unassembled WGS sequence"/>
</dbReference>
<keyword evidence="7" id="KW-1185">Reference proteome</keyword>
<gene>
    <name evidence="6" type="ORF">BN9_116050</name>
</gene>
<protein>
    <recommendedName>
        <fullName evidence="4">RNA polymerase II-associated protein 3</fullName>
    </recommendedName>
</protein>
<dbReference type="Pfam" id="PF13877">
    <property type="entry name" value="RPAP3_C"/>
    <property type="match status" value="1"/>
</dbReference>
<dbReference type="EMBL" id="CAIX01000390">
    <property type="protein sequence ID" value="CCI50093.1"/>
    <property type="molecule type" value="Genomic_DNA"/>
</dbReference>
<accession>A0A024GTH3</accession>
<dbReference type="InterPro" id="IPR025986">
    <property type="entry name" value="RPAP3-like_C"/>
</dbReference>
<evidence type="ECO:0000256" key="4">
    <source>
        <dbReference type="ARBA" id="ARBA00040133"/>
    </source>
</evidence>
<name>A0A024GTH3_9STRA</name>
<dbReference type="InterPro" id="IPR019734">
    <property type="entry name" value="TPR_rpt"/>
</dbReference>
<evidence type="ECO:0000313" key="6">
    <source>
        <dbReference type="EMBL" id="CCI50093.1"/>
    </source>
</evidence>
<evidence type="ECO:0000256" key="1">
    <source>
        <dbReference type="ARBA" id="ARBA00022737"/>
    </source>
</evidence>
<dbReference type="OrthoDB" id="2423701at2759"/>
<keyword evidence="1" id="KW-0677">Repeat</keyword>
<sequence>MGHDVPDPPDLVQIQHQIRENATELQDYLKDLYKWEQDVSKRASGRSKNARNECPNVRTTANKKIVLSSTPDIKPDVECKSNASQLKSREMIERESGNANYKNGKYDAAIQNYTLCLAYNPRNPIILSNRAMAYLKNAQYNNAEIDCTSAIQLDPSHLKSYTRRGTARNALGKHRLALIDFEIARRLDPSSKEVEGQIAKTREALKGAIKRAPKTSIIPTRLASTKKEPVDGSDKEFIKLNRVEIKNPCIDDNLSKNAMETKLTSDKTIDDTEEAVSQLVPRTPPKTSYEFYRVWRSLTPRLMKQTQVFELAKVRYLSTLHPARLESIFQGSIESDVLCEIFRLFRYHWNEFKPNSFIKEFVCELPKISRFRLSIMFLDTSDQENISSVVESVCAHQSNAKELRQLYNLP</sequence>
<dbReference type="PANTHER" id="PTHR46423">
    <property type="entry name" value="RNA POLYMERASE II-ASSOCIATED PROTEIN 3"/>
    <property type="match status" value="1"/>
</dbReference>
<comment type="similarity">
    <text evidence="3">Belongs to the RPAP3 family.</text>
</comment>
<reference evidence="6 7" key="1">
    <citation type="submission" date="2012-05" db="EMBL/GenBank/DDBJ databases">
        <title>Recombination and specialization in a pathogen metapopulation.</title>
        <authorList>
            <person name="Gardiner A."/>
            <person name="Kemen E."/>
            <person name="Schultz-Larsen T."/>
            <person name="MacLean D."/>
            <person name="Van Oosterhout C."/>
            <person name="Jones J.D.G."/>
        </authorList>
    </citation>
    <scope>NUCLEOTIDE SEQUENCE [LARGE SCALE GENOMIC DNA]</scope>
    <source>
        <strain evidence="6 7">Ac Nc2</strain>
    </source>
</reference>
<feature type="domain" description="RNA-polymerase II-associated protein 3-like C-terminal" evidence="5">
    <location>
        <begin position="284"/>
        <end position="382"/>
    </location>
</feature>